<protein>
    <submittedName>
        <fullName evidence="2">Kinase-like protein</fullName>
    </submittedName>
</protein>
<proteinExistence type="predicted"/>
<reference evidence="2 3" key="1">
    <citation type="journal article" date="2019" name="Nat. Ecol. Evol.">
        <title>Megaphylogeny resolves global patterns of mushroom evolution.</title>
        <authorList>
            <person name="Varga T."/>
            <person name="Krizsan K."/>
            <person name="Foldi C."/>
            <person name="Dima B."/>
            <person name="Sanchez-Garcia M."/>
            <person name="Sanchez-Ramirez S."/>
            <person name="Szollosi G.J."/>
            <person name="Szarkandi J.G."/>
            <person name="Papp V."/>
            <person name="Albert L."/>
            <person name="Andreopoulos W."/>
            <person name="Angelini C."/>
            <person name="Antonin V."/>
            <person name="Barry K.W."/>
            <person name="Bougher N.L."/>
            <person name="Buchanan P."/>
            <person name="Buyck B."/>
            <person name="Bense V."/>
            <person name="Catcheside P."/>
            <person name="Chovatia M."/>
            <person name="Cooper J."/>
            <person name="Damon W."/>
            <person name="Desjardin D."/>
            <person name="Finy P."/>
            <person name="Geml J."/>
            <person name="Haridas S."/>
            <person name="Hughes K."/>
            <person name="Justo A."/>
            <person name="Karasinski D."/>
            <person name="Kautmanova I."/>
            <person name="Kiss B."/>
            <person name="Kocsube S."/>
            <person name="Kotiranta H."/>
            <person name="LaButti K.M."/>
            <person name="Lechner B.E."/>
            <person name="Liimatainen K."/>
            <person name="Lipzen A."/>
            <person name="Lukacs Z."/>
            <person name="Mihaltcheva S."/>
            <person name="Morgado L.N."/>
            <person name="Niskanen T."/>
            <person name="Noordeloos M.E."/>
            <person name="Ohm R.A."/>
            <person name="Ortiz-Santana B."/>
            <person name="Ovrebo C."/>
            <person name="Racz N."/>
            <person name="Riley R."/>
            <person name="Savchenko A."/>
            <person name="Shiryaev A."/>
            <person name="Soop K."/>
            <person name="Spirin V."/>
            <person name="Szebenyi C."/>
            <person name="Tomsovsky M."/>
            <person name="Tulloss R.E."/>
            <person name="Uehling J."/>
            <person name="Grigoriev I.V."/>
            <person name="Vagvolgyi C."/>
            <person name="Papp T."/>
            <person name="Martin F.M."/>
            <person name="Miettinen O."/>
            <person name="Hibbett D.S."/>
            <person name="Nagy L.G."/>
        </authorList>
    </citation>
    <scope>NUCLEOTIDE SEQUENCE [LARGE SCALE GENOMIC DNA]</scope>
    <source>
        <strain evidence="2 3">OMC1185</strain>
    </source>
</reference>
<keyword evidence="2" id="KW-0418">Kinase</keyword>
<dbReference type="InterPro" id="IPR011009">
    <property type="entry name" value="Kinase-like_dom_sf"/>
</dbReference>
<dbReference type="PANTHER" id="PTHR44329">
    <property type="entry name" value="SERINE/THREONINE-PROTEIN KINASE TNNI3K-RELATED"/>
    <property type="match status" value="1"/>
</dbReference>
<dbReference type="OrthoDB" id="4062651at2759"/>
<dbReference type="GO" id="GO:0005524">
    <property type="term" value="F:ATP binding"/>
    <property type="evidence" value="ECO:0007669"/>
    <property type="project" value="InterPro"/>
</dbReference>
<evidence type="ECO:0000313" key="2">
    <source>
        <dbReference type="EMBL" id="TFK51539.1"/>
    </source>
</evidence>
<dbReference type="EMBL" id="ML213511">
    <property type="protein sequence ID" value="TFK51539.1"/>
    <property type="molecule type" value="Genomic_DNA"/>
</dbReference>
<dbReference type="AlphaFoldDB" id="A0A5C3N1D0"/>
<keyword evidence="2" id="KW-0808">Transferase</keyword>
<accession>A0A5C3N1D0</accession>
<dbReference type="Gene3D" id="1.10.510.10">
    <property type="entry name" value="Transferase(Phosphotransferase) domain 1"/>
    <property type="match status" value="1"/>
</dbReference>
<dbReference type="SUPFAM" id="SSF56112">
    <property type="entry name" value="Protein kinase-like (PK-like)"/>
    <property type="match status" value="1"/>
</dbReference>
<dbReference type="PROSITE" id="PS50011">
    <property type="entry name" value="PROTEIN_KINASE_DOM"/>
    <property type="match status" value="1"/>
</dbReference>
<name>A0A5C3N1D0_9AGAM</name>
<dbReference type="GO" id="GO:0004674">
    <property type="term" value="F:protein serine/threonine kinase activity"/>
    <property type="evidence" value="ECO:0007669"/>
    <property type="project" value="TreeGrafter"/>
</dbReference>
<dbReference type="InterPro" id="IPR051681">
    <property type="entry name" value="Ser/Thr_Kinases-Pseudokinases"/>
</dbReference>
<dbReference type="Pfam" id="PF00069">
    <property type="entry name" value="Pkinase"/>
    <property type="match status" value="1"/>
</dbReference>
<organism evidence="2 3">
    <name type="scientific">Heliocybe sulcata</name>
    <dbReference type="NCBI Taxonomy" id="5364"/>
    <lineage>
        <taxon>Eukaryota</taxon>
        <taxon>Fungi</taxon>
        <taxon>Dikarya</taxon>
        <taxon>Basidiomycota</taxon>
        <taxon>Agaricomycotina</taxon>
        <taxon>Agaricomycetes</taxon>
        <taxon>Gloeophyllales</taxon>
        <taxon>Gloeophyllaceae</taxon>
        <taxon>Heliocybe</taxon>
    </lineage>
</organism>
<gene>
    <name evidence="2" type="ORF">OE88DRAFT_1801426</name>
</gene>
<sequence length="338" mass="37746">MATRSIAIGRVPSPNAERKSVTDLTDQIIDFGPKFAEGGQSDVYAASLPRPGGTVERVAIKVLRGIPDDEQDNENIKRNDLTYDFASESTCRVTWLWQSLKHANALAFYGVYRKDGITSGLVVPRCECDISRYLKINPDAHKVKLLLGAAEGAIYLHANDVVHGDIKPVWYFLSRSLSWWRLMRSRHCSATFSSKMKLLPWLTSTPLESLALKASLLTCRYASPEVLLSEEPDEPQTSEYLSETNLTPKSDVYSLAMSILEILDGTMPFPKQRSDPTAILCIGSGKRPTREEHGNMARLPYDIWPFLEKCWDKEPTERPEMSEVISAALNPLLSAGVL</sequence>
<evidence type="ECO:0000313" key="3">
    <source>
        <dbReference type="Proteomes" id="UP000305948"/>
    </source>
</evidence>
<feature type="domain" description="Protein kinase" evidence="1">
    <location>
        <begin position="29"/>
        <end position="333"/>
    </location>
</feature>
<keyword evidence="3" id="KW-1185">Reference proteome</keyword>
<evidence type="ECO:0000259" key="1">
    <source>
        <dbReference type="PROSITE" id="PS50011"/>
    </source>
</evidence>
<dbReference type="STRING" id="5364.A0A5C3N1D0"/>
<dbReference type="Proteomes" id="UP000305948">
    <property type="component" value="Unassembled WGS sequence"/>
</dbReference>
<dbReference type="InterPro" id="IPR000719">
    <property type="entry name" value="Prot_kinase_dom"/>
</dbReference>